<dbReference type="Pfam" id="PF13338">
    <property type="entry name" value="AbiEi_4"/>
    <property type="match status" value="1"/>
</dbReference>
<dbReference type="RefSeq" id="WP_114796404.1">
    <property type="nucleotide sequence ID" value="NZ_QQZY01000004.1"/>
</dbReference>
<dbReference type="EMBL" id="QQZY01000004">
    <property type="protein sequence ID" value="RDI74409.1"/>
    <property type="molecule type" value="Genomic_DNA"/>
</dbReference>
<name>A0A7M2YXV9_9ACTN</name>
<reference evidence="3" key="2">
    <citation type="journal article" date="2019" name="MicrobiologyOpen">
        <title>High-quality draft genome sequence of Gaiella occulta isolated from a 150 meter deep mineral water borehole and comparison with the genome sequences of other deep-branching lineages of the phylum Actinobacteria.</title>
        <authorList>
            <person name="Severino R."/>
            <person name="Froufe H.J.C."/>
            <person name="Barroso C."/>
            <person name="Albuquerque L."/>
            <person name="Lobo-da-Cunha A."/>
            <person name="da Costa M.S."/>
            <person name="Egas C."/>
        </authorList>
    </citation>
    <scope>NUCLEOTIDE SEQUENCE [LARGE SCALE GENOMIC DNA]</scope>
    <source>
        <strain evidence="3">F2-233</strain>
    </source>
</reference>
<proteinExistence type="predicted"/>
<reference evidence="2 3" key="1">
    <citation type="submission" date="2018-07" db="EMBL/GenBank/DDBJ databases">
        <title>High-quality-draft genome sequence of Gaiella occulta.</title>
        <authorList>
            <person name="Severino R."/>
            <person name="Froufe H.J.C."/>
            <person name="Rainey F.A."/>
            <person name="Barroso C."/>
            <person name="Albuquerque L."/>
            <person name="Lobo-Da-Cunha A."/>
            <person name="Da Costa M.S."/>
            <person name="Egas C."/>
        </authorList>
    </citation>
    <scope>NUCLEOTIDE SEQUENCE [LARGE SCALE GENOMIC DNA]</scope>
    <source>
        <strain evidence="2 3">F2-233</strain>
    </source>
</reference>
<dbReference type="OrthoDB" id="3356078at2"/>
<comment type="caution">
    <text evidence="2">The sequence shown here is derived from an EMBL/GenBank/DDBJ whole genome shotgun (WGS) entry which is preliminary data.</text>
</comment>
<evidence type="ECO:0000259" key="1">
    <source>
        <dbReference type="Pfam" id="PF13338"/>
    </source>
</evidence>
<dbReference type="Proteomes" id="UP000254134">
    <property type="component" value="Unassembled WGS sequence"/>
</dbReference>
<keyword evidence="3" id="KW-1185">Reference proteome</keyword>
<sequence>MSDRIDHDSLYRLAESQAGYFTAEQALQTGMDRSTLLHHARPGGRYERVRRGLYRLRHFPSSPHEHVVAAWLDLPAPAVVSHESALELYELSDVIPNAVHITLPREKRGRRPRAGVKFHMLTQAPSPNEVRRVDGVLATTPERTIVDSLEAGTQPEQIELAIGQALERGLTTPRRLRSAADDRSNRVRQFIDRVLAEHAA</sequence>
<feature type="domain" description="AbiEi antitoxin N-terminal" evidence="1">
    <location>
        <begin position="10"/>
        <end position="56"/>
    </location>
</feature>
<dbReference type="InterPro" id="IPR025159">
    <property type="entry name" value="AbiEi_N"/>
</dbReference>
<organism evidence="2 3">
    <name type="scientific">Gaiella occulta</name>
    <dbReference type="NCBI Taxonomy" id="1002870"/>
    <lineage>
        <taxon>Bacteria</taxon>
        <taxon>Bacillati</taxon>
        <taxon>Actinomycetota</taxon>
        <taxon>Thermoleophilia</taxon>
        <taxon>Gaiellales</taxon>
        <taxon>Gaiellaceae</taxon>
        <taxon>Gaiella</taxon>
    </lineage>
</organism>
<gene>
    <name evidence="2" type="ORF">Gocc_1985</name>
</gene>
<accession>A0A7M2YXV9</accession>
<evidence type="ECO:0000313" key="3">
    <source>
        <dbReference type="Proteomes" id="UP000254134"/>
    </source>
</evidence>
<dbReference type="AlphaFoldDB" id="A0A7M2YXV9"/>
<protein>
    <recommendedName>
        <fullName evidence="1">AbiEi antitoxin N-terminal domain-containing protein</fullName>
    </recommendedName>
</protein>
<evidence type="ECO:0000313" key="2">
    <source>
        <dbReference type="EMBL" id="RDI74409.1"/>
    </source>
</evidence>